<proteinExistence type="predicted"/>
<dbReference type="EMBL" id="ACGJ01002921">
    <property type="protein sequence ID" value="EES98655.1"/>
    <property type="molecule type" value="Genomic_DNA"/>
</dbReference>
<dbReference type="GO" id="GO:0015095">
    <property type="term" value="F:magnesium ion transmembrane transporter activity"/>
    <property type="evidence" value="ECO:0007669"/>
    <property type="project" value="TreeGrafter"/>
</dbReference>
<keyword evidence="3 9" id="KW-0812">Transmembrane</keyword>
<dbReference type="GO" id="GO:0016020">
    <property type="term" value="C:membrane"/>
    <property type="evidence" value="ECO:0007669"/>
    <property type="project" value="UniProtKB-SubCell"/>
</dbReference>
<evidence type="ECO:0000256" key="6">
    <source>
        <dbReference type="ARBA" id="ARBA00022989"/>
    </source>
</evidence>
<evidence type="ECO:0000313" key="11">
    <source>
        <dbReference type="Proteomes" id="UP000002488"/>
    </source>
</evidence>
<keyword evidence="5" id="KW-0809">Transit peptide</keyword>
<evidence type="ECO:0000256" key="3">
    <source>
        <dbReference type="ARBA" id="ARBA00022692"/>
    </source>
</evidence>
<name>C6LZA6_GIAIB</name>
<feature type="transmembrane region" description="Helical" evidence="9">
    <location>
        <begin position="345"/>
        <end position="370"/>
    </location>
</feature>
<dbReference type="OMA" id="SINYTSY"/>
<protein>
    <submittedName>
        <fullName evidence="10">Uncharacterized protein</fullName>
    </submittedName>
</protein>
<keyword evidence="7" id="KW-0406">Ion transport</keyword>
<dbReference type="VEuPathDB" id="GiardiaDB:GL50581_4137"/>
<feature type="transmembrane region" description="Helical" evidence="9">
    <location>
        <begin position="294"/>
        <end position="325"/>
    </location>
</feature>
<comment type="caution">
    <text evidence="10">The sequence shown here is derived from an EMBL/GenBank/DDBJ whole genome shotgun (WGS) entry which is preliminary data.</text>
</comment>
<dbReference type="Gene3D" id="1.20.58.340">
    <property type="entry name" value="Magnesium transport protein CorA, transmembrane region"/>
    <property type="match status" value="1"/>
</dbReference>
<evidence type="ECO:0000313" key="10">
    <source>
        <dbReference type="EMBL" id="EES98655.1"/>
    </source>
</evidence>
<dbReference type="AlphaFoldDB" id="C6LZA6"/>
<dbReference type="PANTHER" id="PTHR13890">
    <property type="entry name" value="RNA SPLICING PROTEIN MRS2, MITOCHONDRIAL"/>
    <property type="match status" value="1"/>
</dbReference>
<keyword evidence="4" id="KW-0460">Magnesium</keyword>
<keyword evidence="8 9" id="KW-0472">Membrane</keyword>
<evidence type="ECO:0000256" key="7">
    <source>
        <dbReference type="ARBA" id="ARBA00023065"/>
    </source>
</evidence>
<accession>C6LZA6</accession>
<dbReference type="PANTHER" id="PTHR13890:SF0">
    <property type="entry name" value="MAGNESIUM TRANSPORTER MRS2 HOMOLOG, MITOCHONDRIAL"/>
    <property type="match status" value="1"/>
</dbReference>
<dbReference type="OrthoDB" id="10251508at2759"/>
<evidence type="ECO:0000256" key="1">
    <source>
        <dbReference type="ARBA" id="ARBA00004141"/>
    </source>
</evidence>
<keyword evidence="2" id="KW-0813">Transport</keyword>
<evidence type="ECO:0000256" key="5">
    <source>
        <dbReference type="ARBA" id="ARBA00022946"/>
    </source>
</evidence>
<evidence type="ECO:0000256" key="2">
    <source>
        <dbReference type="ARBA" id="ARBA00022448"/>
    </source>
</evidence>
<reference evidence="10 11" key="1">
    <citation type="journal article" date="2009" name="PLoS Pathog.">
        <title>Draft genome sequencing of giardia intestinalis assemblage B isolate GS: is human giardiasis caused by two different species?</title>
        <authorList>
            <person name="Franzen O."/>
            <person name="Jerlstrom-Hultqvist J."/>
            <person name="Castro E."/>
            <person name="Sherwood E."/>
            <person name="Ankarklev J."/>
            <person name="Reiner D.S."/>
            <person name="Palm D."/>
            <person name="Andersson J.O."/>
            <person name="Andersson B."/>
            <person name="Svard S.G."/>
        </authorList>
    </citation>
    <scope>NUCLEOTIDE SEQUENCE [LARGE SCALE GENOMIC DNA]</scope>
    <source>
        <strain evidence="11">ATCC 50581 / GS clone H7</strain>
    </source>
</reference>
<evidence type="ECO:0000256" key="8">
    <source>
        <dbReference type="ARBA" id="ARBA00023136"/>
    </source>
</evidence>
<evidence type="ECO:0000256" key="9">
    <source>
        <dbReference type="SAM" id="Phobius"/>
    </source>
</evidence>
<dbReference type="InterPro" id="IPR039204">
    <property type="entry name" value="MRS2-like"/>
</dbReference>
<dbReference type="Proteomes" id="UP000002488">
    <property type="component" value="Unassembled WGS sequence"/>
</dbReference>
<keyword evidence="6 9" id="KW-1133">Transmembrane helix</keyword>
<organism evidence="10 11">
    <name type="scientific">Giardia intestinalis (strain ATCC 50581 / GS clone H7)</name>
    <name type="common">Giardia lamblia</name>
    <dbReference type="NCBI Taxonomy" id="598745"/>
    <lineage>
        <taxon>Eukaryota</taxon>
        <taxon>Metamonada</taxon>
        <taxon>Diplomonadida</taxon>
        <taxon>Hexamitidae</taxon>
        <taxon>Giardiinae</taxon>
        <taxon>Giardia</taxon>
    </lineage>
</organism>
<gene>
    <name evidence="10" type="ORF">GL50581_4137</name>
</gene>
<sequence>MTFSVYSFKCTQNIHTDTFSSLKLIPNEPITESQRAYPVGVSKADLKLFQHDVTTIEPRDKYVIISINYTSYIVKRDCLTVVVLNTGMSKGGATCNGEKFDCEAFERAYNEEVKSMYDTELRKYAELLCIGTILRHEVTQLKGSLEKAQELITQLSKAVPDDLKKSVENINSLVGQASSVINAFKYLFDDDLEVLALCFENQVSRRKKLERDNALTNLPFHFPKYGIQTDSETSDSSESISDEDYPVPLDAILTFLEKYYFEVQSIGSTAIILKQKITDAIFFRQLQLDTKRNFFLGLDAVLGIISCGCLIVTGVGNFFGANILNPWNASPRGPLSTQNDSFPDIVSVSLCIACPAIIFIIINLLILYYIMQKNKKEIRMQDLISQFKS</sequence>
<comment type="subcellular location">
    <subcellularLocation>
        <location evidence="1">Membrane</location>
        <topology evidence="1">Multi-pass membrane protein</topology>
    </subcellularLocation>
</comment>
<evidence type="ECO:0000256" key="4">
    <source>
        <dbReference type="ARBA" id="ARBA00022842"/>
    </source>
</evidence>